<name>X1MXA0_9ZZZZ</name>
<dbReference type="AlphaFoldDB" id="X1MXA0"/>
<comment type="caution">
    <text evidence="1">The sequence shown here is derived from an EMBL/GenBank/DDBJ whole genome shotgun (WGS) entry which is preliminary data.</text>
</comment>
<protein>
    <submittedName>
        <fullName evidence="1">Uncharacterized protein</fullName>
    </submittedName>
</protein>
<organism evidence="1">
    <name type="scientific">marine sediment metagenome</name>
    <dbReference type="NCBI Taxonomy" id="412755"/>
    <lineage>
        <taxon>unclassified sequences</taxon>
        <taxon>metagenomes</taxon>
        <taxon>ecological metagenomes</taxon>
    </lineage>
</organism>
<sequence length="55" mass="6317">MTSEKSKKLIALDPIVWEQLLKDIASEYPIVYKLFNIIDENIESPYSISINGCWG</sequence>
<reference evidence="1" key="1">
    <citation type="journal article" date="2014" name="Front. Microbiol.">
        <title>High frequency of phylogenetically diverse reductive dehalogenase-homologous genes in deep subseafloor sedimentary metagenomes.</title>
        <authorList>
            <person name="Kawai M."/>
            <person name="Futagami T."/>
            <person name="Toyoda A."/>
            <person name="Takaki Y."/>
            <person name="Nishi S."/>
            <person name="Hori S."/>
            <person name="Arai W."/>
            <person name="Tsubouchi T."/>
            <person name="Morono Y."/>
            <person name="Uchiyama I."/>
            <person name="Ito T."/>
            <person name="Fujiyama A."/>
            <person name="Inagaki F."/>
            <person name="Takami H."/>
        </authorList>
    </citation>
    <scope>NUCLEOTIDE SEQUENCE</scope>
    <source>
        <strain evidence="1">Expedition CK06-06</strain>
    </source>
</reference>
<evidence type="ECO:0000313" key="1">
    <source>
        <dbReference type="EMBL" id="GAI19320.1"/>
    </source>
</evidence>
<gene>
    <name evidence="1" type="ORF">S06H3_31074</name>
</gene>
<proteinExistence type="predicted"/>
<accession>X1MXA0</accession>
<feature type="non-terminal residue" evidence="1">
    <location>
        <position position="55"/>
    </location>
</feature>
<dbReference type="EMBL" id="BARV01018361">
    <property type="protein sequence ID" value="GAI19320.1"/>
    <property type="molecule type" value="Genomic_DNA"/>
</dbReference>